<dbReference type="PANTHER" id="PTHR17972:SF0">
    <property type="entry name" value="NUCLEOLAR PROTEIN 6"/>
    <property type="match status" value="1"/>
</dbReference>
<keyword evidence="7 10" id="KW-0539">Nucleus</keyword>
<feature type="domain" description="Nrap protein" evidence="12">
    <location>
        <begin position="114"/>
        <end position="265"/>
    </location>
</feature>
<dbReference type="GO" id="GO:0003723">
    <property type="term" value="F:RNA binding"/>
    <property type="evidence" value="ECO:0007669"/>
    <property type="project" value="UniProtKB-KW"/>
</dbReference>
<dbReference type="GO" id="GO:0006409">
    <property type="term" value="P:tRNA export from nucleus"/>
    <property type="evidence" value="ECO:0007669"/>
    <property type="project" value="TreeGrafter"/>
</dbReference>
<evidence type="ECO:0000256" key="9">
    <source>
        <dbReference type="ARBA" id="ARBA00035020"/>
    </source>
</evidence>
<evidence type="ECO:0000256" key="8">
    <source>
        <dbReference type="ARBA" id="ARBA00035000"/>
    </source>
</evidence>
<reference evidence="14" key="1">
    <citation type="submission" date="2020-11" db="EMBL/GenBank/DDBJ databases">
        <authorList>
            <person name="Tran Van P."/>
        </authorList>
    </citation>
    <scope>NUCLEOTIDE SEQUENCE</scope>
</reference>
<evidence type="ECO:0000256" key="11">
    <source>
        <dbReference type="SAM" id="MobiDB-lite"/>
    </source>
</evidence>
<comment type="subcellular location">
    <subcellularLocation>
        <location evidence="1">Chromosome</location>
    </subcellularLocation>
    <subcellularLocation>
        <location evidence="2 10">Nucleus</location>
        <location evidence="2 10">Nucleolus</location>
    </subcellularLocation>
</comment>
<name>A0A7R9QIP3_9ACAR</name>
<evidence type="ECO:0000256" key="3">
    <source>
        <dbReference type="ARBA" id="ARBA00006674"/>
    </source>
</evidence>
<evidence type="ECO:0000313" key="14">
    <source>
        <dbReference type="EMBL" id="CAD7646319.1"/>
    </source>
</evidence>
<dbReference type="GO" id="GO:0006364">
    <property type="term" value="P:rRNA processing"/>
    <property type="evidence" value="ECO:0007669"/>
    <property type="project" value="TreeGrafter"/>
</dbReference>
<evidence type="ECO:0000256" key="10">
    <source>
        <dbReference type="RuleBase" id="RU364032"/>
    </source>
</evidence>
<keyword evidence="15" id="KW-1185">Reference proteome</keyword>
<dbReference type="GO" id="GO:0032040">
    <property type="term" value="C:small-subunit processome"/>
    <property type="evidence" value="ECO:0007669"/>
    <property type="project" value="TreeGrafter"/>
</dbReference>
<dbReference type="EMBL" id="CAJPVJ010002330">
    <property type="protein sequence ID" value="CAG2166140.1"/>
    <property type="molecule type" value="Genomic_DNA"/>
</dbReference>
<comment type="similarity">
    <text evidence="3 10">Belongs to the NRAP family.</text>
</comment>
<comment type="function">
    <text evidence="8">Part of the small subunit (SSU) processome, first precursor of the small eukaryotic ribosomal subunit. During the assembly of the SSU processome in the nucleolus, many ribosome biogenesis factors, an RNA chaperone and ribosomal proteins associate with the nascent pre-rRNA and work in concert to generate RNA folding, modifications, rearrangements and cleavage as well as targeted degradation of pre-ribosomal RNA by the RNA exosome.</text>
</comment>
<evidence type="ECO:0000256" key="6">
    <source>
        <dbReference type="ARBA" id="ARBA00022884"/>
    </source>
</evidence>
<feature type="region of interest" description="Disordered" evidence="11">
    <location>
        <begin position="219"/>
        <end position="239"/>
    </location>
</feature>
<organism evidence="14">
    <name type="scientific">Oppiella nova</name>
    <dbReference type="NCBI Taxonomy" id="334625"/>
    <lineage>
        <taxon>Eukaryota</taxon>
        <taxon>Metazoa</taxon>
        <taxon>Ecdysozoa</taxon>
        <taxon>Arthropoda</taxon>
        <taxon>Chelicerata</taxon>
        <taxon>Arachnida</taxon>
        <taxon>Acari</taxon>
        <taxon>Acariformes</taxon>
        <taxon>Sarcoptiformes</taxon>
        <taxon>Oribatida</taxon>
        <taxon>Brachypylina</taxon>
        <taxon>Oppioidea</taxon>
        <taxon>Oppiidae</taxon>
        <taxon>Oppiella</taxon>
    </lineage>
</organism>
<dbReference type="Pfam" id="PF17403">
    <property type="entry name" value="Nrap_D2"/>
    <property type="match status" value="1"/>
</dbReference>
<gene>
    <name evidence="14" type="ORF">ONB1V03_LOCUS5667</name>
</gene>
<dbReference type="OrthoDB" id="10251401at2759"/>
<keyword evidence="6 10" id="KW-0694">RNA-binding</keyword>
<dbReference type="Proteomes" id="UP000728032">
    <property type="component" value="Unassembled WGS sequence"/>
</dbReference>
<dbReference type="InterPro" id="IPR005554">
    <property type="entry name" value="NOL6/Upt22"/>
</dbReference>
<evidence type="ECO:0000256" key="1">
    <source>
        <dbReference type="ARBA" id="ARBA00004286"/>
    </source>
</evidence>
<evidence type="ECO:0000256" key="5">
    <source>
        <dbReference type="ARBA" id="ARBA00022454"/>
    </source>
</evidence>
<evidence type="ECO:0000313" key="15">
    <source>
        <dbReference type="Proteomes" id="UP000728032"/>
    </source>
</evidence>
<dbReference type="GO" id="GO:0032545">
    <property type="term" value="C:CURI complex"/>
    <property type="evidence" value="ECO:0007669"/>
    <property type="project" value="TreeGrafter"/>
</dbReference>
<evidence type="ECO:0000259" key="12">
    <source>
        <dbReference type="Pfam" id="PF03813"/>
    </source>
</evidence>
<dbReference type="Pfam" id="PF03813">
    <property type="entry name" value="Nrap"/>
    <property type="match status" value="1"/>
</dbReference>
<dbReference type="InterPro" id="IPR035082">
    <property type="entry name" value="Nrap_D1"/>
</dbReference>
<comment type="subunit">
    <text evidence="9">Part of the small subunit (SSU) processome, composed of more than 70 proteins and the RNA chaperone small nucleolar RNA (snoRNA) U3.</text>
</comment>
<evidence type="ECO:0000256" key="2">
    <source>
        <dbReference type="ARBA" id="ARBA00004604"/>
    </source>
</evidence>
<dbReference type="InterPro" id="IPR035367">
    <property type="entry name" value="Nrap_D2"/>
</dbReference>
<dbReference type="Gene3D" id="1.10.1410.10">
    <property type="match status" value="1"/>
</dbReference>
<evidence type="ECO:0000256" key="4">
    <source>
        <dbReference type="ARBA" id="ARBA00016437"/>
    </source>
</evidence>
<proteinExistence type="inferred from homology"/>
<keyword evidence="5" id="KW-0158">Chromosome</keyword>
<dbReference type="AlphaFoldDB" id="A0A7R9QIP3"/>
<evidence type="ECO:0000259" key="13">
    <source>
        <dbReference type="Pfam" id="PF17403"/>
    </source>
</evidence>
<protein>
    <recommendedName>
        <fullName evidence="4 10">Nucleolar protein 6</fullName>
    </recommendedName>
</protein>
<evidence type="ECO:0000256" key="7">
    <source>
        <dbReference type="ARBA" id="ARBA00023242"/>
    </source>
</evidence>
<sequence length="414" mass="47171">MAPPVSDVQQISAPIETSEALEYRELLAEVRLKDKHKPQIDGWLQEFQIVVMAIKNDKKSCDLTDQLWLKSAKVPIIQEPFPVSGDHHFQTPSVCHIIGGYALGTSLRAPEVLIDMAIEMPAKCWQRQDCLNHRYHRKRALYLCHILQSLKTSPLIGSAKFQYINGHHMRPVVVIAPSDQRLAKRFRVSLTAYPESDGKAFRWIRFIPEKNNIRSNWWQPMTGQTADGDSDGDDSQEVPTPVYNASIQHDLNLVSNHEVVAEAVKQWAPLRDSLILLKVWLKQRRLDREFGFSTSKWDLEGVSMTEDLNQPLGYYLSYFPVVFIDGSGYHNVLWDVTIDSYDRLRHESRLTIASLDSGSGFESTFLREITFETKFDVLFKISVPSLLKSSKVGDISQDIRDQCGDTVTAFVGHL</sequence>
<feature type="non-terminal residue" evidence="14">
    <location>
        <position position="1"/>
    </location>
</feature>
<dbReference type="PANTHER" id="PTHR17972">
    <property type="entry name" value="NUCLEOLAR RNA-ASSOCIATED PROTEIN"/>
    <property type="match status" value="1"/>
</dbReference>
<dbReference type="GO" id="GO:0005694">
    <property type="term" value="C:chromosome"/>
    <property type="evidence" value="ECO:0007669"/>
    <property type="project" value="UniProtKB-SubCell"/>
</dbReference>
<accession>A0A7R9QIP3</accession>
<feature type="domain" description="Nrap protein" evidence="13">
    <location>
        <begin position="293"/>
        <end position="367"/>
    </location>
</feature>
<dbReference type="GO" id="GO:0034456">
    <property type="term" value="C:UTP-C complex"/>
    <property type="evidence" value="ECO:0007669"/>
    <property type="project" value="TreeGrafter"/>
</dbReference>
<dbReference type="EMBL" id="OC917155">
    <property type="protein sequence ID" value="CAD7646319.1"/>
    <property type="molecule type" value="Genomic_DNA"/>
</dbReference>